<comment type="caution">
    <text evidence="1">The sequence shown here is derived from an EMBL/GenBank/DDBJ whole genome shotgun (WGS) entry which is preliminary data.</text>
</comment>
<evidence type="ECO:0008006" key="3">
    <source>
        <dbReference type="Google" id="ProtNLM"/>
    </source>
</evidence>
<dbReference type="OrthoDB" id="922461at2"/>
<dbReference type="EMBL" id="RQJO01000007">
    <property type="protein sequence ID" value="RRB07833.1"/>
    <property type="molecule type" value="Genomic_DNA"/>
</dbReference>
<keyword evidence="2" id="KW-1185">Reference proteome</keyword>
<evidence type="ECO:0000313" key="2">
    <source>
        <dbReference type="Proteomes" id="UP000271925"/>
    </source>
</evidence>
<reference evidence="1 2" key="1">
    <citation type="submission" date="2018-11" db="EMBL/GenBank/DDBJ databases">
        <authorList>
            <person name="Zhou Z."/>
            <person name="Wang G."/>
        </authorList>
    </citation>
    <scope>NUCLEOTIDE SEQUENCE [LARGE SCALE GENOMIC DNA]</scope>
    <source>
        <strain evidence="1 2">KCTC52004</strain>
    </source>
</reference>
<proteinExistence type="predicted"/>
<accession>A0A3P1C3Y4</accession>
<organism evidence="1 2">
    <name type="scientific">Larkinella rosea</name>
    <dbReference type="NCBI Taxonomy" id="2025312"/>
    <lineage>
        <taxon>Bacteria</taxon>
        <taxon>Pseudomonadati</taxon>
        <taxon>Bacteroidota</taxon>
        <taxon>Cytophagia</taxon>
        <taxon>Cytophagales</taxon>
        <taxon>Spirosomataceae</taxon>
        <taxon>Larkinella</taxon>
    </lineage>
</organism>
<dbReference type="AlphaFoldDB" id="A0A3P1C3Y4"/>
<dbReference type="Proteomes" id="UP000271925">
    <property type="component" value="Unassembled WGS sequence"/>
</dbReference>
<name>A0A3P1C3Y4_9BACT</name>
<evidence type="ECO:0000313" key="1">
    <source>
        <dbReference type="EMBL" id="RRB07833.1"/>
    </source>
</evidence>
<dbReference type="RefSeq" id="WP_124873317.1">
    <property type="nucleotide sequence ID" value="NZ_RQJO01000007.1"/>
</dbReference>
<protein>
    <recommendedName>
        <fullName evidence="3">DUF932 domain-containing protein</fullName>
    </recommendedName>
</protein>
<sequence>MTYLSAQPQITESWDDICYPVQPVWLTELLPDYDIVATDRQQLIVGQMAGGRKTLFGIQSADYTIIPNAAIRAVVDQLIPDYHLLIKYTTTGEFSISIVLPTSLSVGSERLKRSLILTNSYNGRTPFSIQGQTLTALPDSTTQLGSSLYRSVCQNGLLGWADPFTDLNSYQNWLEKWTSGKEKVPSKGASAQRKPERSATDIRKLHHRALTIERFQEYLHKVLLEHLQSPPSLTTTVYNHLQQVPLSGAQDRLLRQLPIPVQLAKQASERLRLEERLLDTPGSYWLLYNAVNYALFTSRSSLTLNDRYRLDERVFHQLAAHTYA</sequence>
<gene>
    <name evidence="1" type="ORF">EHT25_08675</name>
</gene>